<reference evidence="3 4" key="1">
    <citation type="journal article" date="2014" name="Environ. Microbiol.">
        <title>Contrasting genomic patterns and infection strategies of two co-existing Bacteroidetes podovirus genera.</title>
        <authorList>
            <person name="Holmfeldt K."/>
            <person name="Howard-Varona C."/>
            <person name="Solonenko N."/>
            <person name="Sullivan M.B."/>
        </authorList>
    </citation>
    <scope>NUCLEOTIDE SEQUENCE [LARGE SCALE GENOMIC DNA]</scope>
    <source>
        <strain evidence="3 4">18</strain>
    </source>
</reference>
<dbReference type="InterPro" id="IPR002372">
    <property type="entry name" value="PQQ_rpt_dom"/>
</dbReference>
<dbReference type="PANTHER" id="PTHR34512">
    <property type="entry name" value="CELL SURFACE PROTEIN"/>
    <property type="match status" value="1"/>
</dbReference>
<dbReference type="Gene3D" id="2.130.10.10">
    <property type="entry name" value="YVTN repeat-like/Quinoprotein amine dehydrogenase"/>
    <property type="match status" value="2"/>
</dbReference>
<dbReference type="InterPro" id="IPR015943">
    <property type="entry name" value="WD40/YVTN_repeat-like_dom_sf"/>
</dbReference>
<dbReference type="Pfam" id="PF13360">
    <property type="entry name" value="PQQ_2"/>
    <property type="match status" value="2"/>
</dbReference>
<gene>
    <name evidence="3" type="ORF">M666_15765</name>
</gene>
<keyword evidence="1" id="KW-0732">Signal</keyword>
<accession>A0AAU8RI10</accession>
<evidence type="ECO:0000313" key="3">
    <source>
        <dbReference type="EMBL" id="AIZ42896.1"/>
    </source>
</evidence>
<dbReference type="Proteomes" id="UP000030786">
    <property type="component" value="Chromosome"/>
</dbReference>
<dbReference type="AlphaFoldDB" id="A0AAU8RI10"/>
<dbReference type="KEGG" id="cbat:M666_15765"/>
<dbReference type="GeneID" id="78062179"/>
<dbReference type="SMART" id="SM00564">
    <property type="entry name" value="PQQ"/>
    <property type="match status" value="6"/>
</dbReference>
<dbReference type="SUPFAM" id="SSF50998">
    <property type="entry name" value="Quinoprotein alcohol dehydrogenase-like"/>
    <property type="match status" value="1"/>
</dbReference>
<dbReference type="Gene3D" id="2.40.10.480">
    <property type="match status" value="1"/>
</dbReference>
<feature type="signal peptide" evidence="1">
    <location>
        <begin position="1"/>
        <end position="17"/>
    </location>
</feature>
<dbReference type="PANTHER" id="PTHR34512:SF30">
    <property type="entry name" value="OUTER MEMBRANE PROTEIN ASSEMBLY FACTOR BAMB"/>
    <property type="match status" value="1"/>
</dbReference>
<proteinExistence type="predicted"/>
<organism evidence="3 4">
    <name type="scientific">Cellulophaga baltica 18</name>
    <dbReference type="NCBI Taxonomy" id="1348584"/>
    <lineage>
        <taxon>Bacteria</taxon>
        <taxon>Pseudomonadati</taxon>
        <taxon>Bacteroidota</taxon>
        <taxon>Flavobacteriia</taxon>
        <taxon>Flavobacteriales</taxon>
        <taxon>Flavobacteriaceae</taxon>
        <taxon>Cellulophaga</taxon>
    </lineage>
</organism>
<evidence type="ECO:0000259" key="2">
    <source>
        <dbReference type="Pfam" id="PF13360"/>
    </source>
</evidence>
<dbReference type="EMBL" id="CP009976">
    <property type="protein sequence ID" value="AIZ42896.1"/>
    <property type="molecule type" value="Genomic_DNA"/>
</dbReference>
<feature type="domain" description="Pyrrolo-quinoline quinone repeat" evidence="2">
    <location>
        <begin position="193"/>
        <end position="308"/>
    </location>
</feature>
<evidence type="ECO:0000256" key="1">
    <source>
        <dbReference type="SAM" id="SignalP"/>
    </source>
</evidence>
<dbReference type="InterPro" id="IPR018391">
    <property type="entry name" value="PQQ_b-propeller_rpt"/>
</dbReference>
<protein>
    <recommendedName>
        <fullName evidence="2">Pyrrolo-quinoline quinone repeat domain-containing protein</fullName>
    </recommendedName>
</protein>
<dbReference type="RefSeq" id="WP_029446620.1">
    <property type="nucleotide sequence ID" value="NZ_CP009976.1"/>
</dbReference>
<name>A0AAU8RI10_9FLAO</name>
<feature type="domain" description="Pyrrolo-quinoline quinone repeat" evidence="2">
    <location>
        <begin position="335"/>
        <end position="454"/>
    </location>
</feature>
<sequence length="464" mass="51596">MKYIAVLLIILCLSCSSDDNTPAPTPNSAPQSIKIDAITFEGENVTIDWSDAQDADGDQIFYKLYINSVLIKESTESIATSILNYNSEYSGRIIGTDKKGGVVEIDFEISAPKSKILFYTDGFSSLIALDLYTLKPMWSAQTSSLESHTISDNLIYSGIEAINGIDILSGEIKWTSTPNTNSNNIQYRNIILDDTNVFAFGPNSTLYCVNKNSGGKLWERSFLNYYAQLAIDADKVFVSSRNNDHLYAINKLTGLTDWSFLITVNNSNPGASSQIKTNPLIVNDAIYFGDNHGNFYSLNKNTGLQNWIIHSNQFETYYPSPTQFKESVIVGTYNTLYAYNQNNGSTIWEYKPNNGTLETSPFIYNDKVYIGVSKNGSGELLCLNANDGSLIWRLDLENNTTSSPIVFENTVYIGDWNKNMYAVNAETGTLDWKIKTEEMIFRSPTIVVGASETVIYSSVSGLKN</sequence>
<feature type="chain" id="PRO_5043806819" description="Pyrrolo-quinoline quinone repeat domain-containing protein" evidence="1">
    <location>
        <begin position="18"/>
        <end position="464"/>
    </location>
</feature>
<evidence type="ECO:0000313" key="4">
    <source>
        <dbReference type="Proteomes" id="UP000030786"/>
    </source>
</evidence>
<dbReference type="InterPro" id="IPR011047">
    <property type="entry name" value="Quinoprotein_ADH-like_sf"/>
</dbReference>